<dbReference type="AlphaFoldDB" id="A0A346NLA4"/>
<dbReference type="Proteomes" id="UP000262073">
    <property type="component" value="Chromosome"/>
</dbReference>
<name>A0A346NLA4_9ALTE</name>
<dbReference type="RefSeq" id="WP_108566860.1">
    <property type="nucleotide sequence ID" value="NZ_CP031769.1"/>
</dbReference>
<keyword evidence="2" id="KW-1185">Reference proteome</keyword>
<gene>
    <name evidence="1" type="ORF">D0Y50_08010</name>
</gene>
<organism evidence="1 2">
    <name type="scientific">Salinimonas sediminis</name>
    <dbReference type="NCBI Taxonomy" id="2303538"/>
    <lineage>
        <taxon>Bacteria</taxon>
        <taxon>Pseudomonadati</taxon>
        <taxon>Pseudomonadota</taxon>
        <taxon>Gammaproteobacteria</taxon>
        <taxon>Alteromonadales</taxon>
        <taxon>Alteromonadaceae</taxon>
        <taxon>Alteromonas/Salinimonas group</taxon>
        <taxon>Salinimonas</taxon>
    </lineage>
</organism>
<accession>A0A346NLA4</accession>
<dbReference type="EMBL" id="CP031769">
    <property type="protein sequence ID" value="AXR06311.1"/>
    <property type="molecule type" value="Genomic_DNA"/>
</dbReference>
<proteinExistence type="predicted"/>
<reference evidence="1 2" key="1">
    <citation type="submission" date="2018-08" db="EMBL/GenBank/DDBJ databases">
        <title>Salinimonas sediminis sp. nov., a piezophilic bacterium isolated from a deep-sea sediment sample from the New Britain Trench.</title>
        <authorList>
            <person name="Cao J."/>
        </authorList>
    </citation>
    <scope>NUCLEOTIDE SEQUENCE [LARGE SCALE GENOMIC DNA]</scope>
    <source>
        <strain evidence="1 2">N102</strain>
    </source>
</reference>
<dbReference type="KEGG" id="salm:D0Y50_08010"/>
<evidence type="ECO:0000313" key="1">
    <source>
        <dbReference type="EMBL" id="AXR06311.1"/>
    </source>
</evidence>
<protein>
    <submittedName>
        <fullName evidence="1">Uncharacterized protein</fullName>
    </submittedName>
</protein>
<sequence length="83" mass="9592">MFGEFFEAQSVQILDQSGRSLGFFKANRQADRAFVQVPADLLEPCSQIKLVFSNLEKYRFPRQKLTITRGMMMVPDCLEVRLC</sequence>
<evidence type="ECO:0000313" key="2">
    <source>
        <dbReference type="Proteomes" id="UP000262073"/>
    </source>
</evidence>